<protein>
    <submittedName>
        <fullName evidence="1">Uncharacterized protein</fullName>
    </submittedName>
</protein>
<reference evidence="1" key="2">
    <citation type="submission" date="2023-02" db="EMBL/GenBank/DDBJ databases">
        <authorList>
            <consortium name="DOE Joint Genome Institute"/>
            <person name="Mondo S.J."/>
            <person name="Chang Y."/>
            <person name="Wang Y."/>
            <person name="Ahrendt S."/>
            <person name="Andreopoulos W."/>
            <person name="Barry K."/>
            <person name="Beard J."/>
            <person name="Benny G.L."/>
            <person name="Blankenship S."/>
            <person name="Bonito G."/>
            <person name="Cuomo C."/>
            <person name="Desiro A."/>
            <person name="Gervers K.A."/>
            <person name="Hundley H."/>
            <person name="Kuo A."/>
            <person name="LaButti K."/>
            <person name="Lang B.F."/>
            <person name="Lipzen A."/>
            <person name="O'Donnell K."/>
            <person name="Pangilinan J."/>
            <person name="Reynolds N."/>
            <person name="Sandor L."/>
            <person name="Smith M.W."/>
            <person name="Tsang A."/>
            <person name="Grigoriev I.V."/>
            <person name="Stajich J.E."/>
            <person name="Spatafora J.W."/>
        </authorList>
    </citation>
    <scope>NUCLEOTIDE SEQUENCE</scope>
    <source>
        <strain evidence="1">RSA 2281</strain>
    </source>
</reference>
<accession>A0AAD5JTY7</accession>
<evidence type="ECO:0000313" key="2">
    <source>
        <dbReference type="Proteomes" id="UP001209540"/>
    </source>
</evidence>
<reference evidence="1" key="1">
    <citation type="journal article" date="2022" name="IScience">
        <title>Evolution of zygomycete secretomes and the origins of terrestrial fungal ecologies.</title>
        <authorList>
            <person name="Chang Y."/>
            <person name="Wang Y."/>
            <person name="Mondo S."/>
            <person name="Ahrendt S."/>
            <person name="Andreopoulos W."/>
            <person name="Barry K."/>
            <person name="Beard J."/>
            <person name="Benny G.L."/>
            <person name="Blankenship S."/>
            <person name="Bonito G."/>
            <person name="Cuomo C."/>
            <person name="Desiro A."/>
            <person name="Gervers K.A."/>
            <person name="Hundley H."/>
            <person name="Kuo A."/>
            <person name="LaButti K."/>
            <person name="Lang B.F."/>
            <person name="Lipzen A."/>
            <person name="O'Donnell K."/>
            <person name="Pangilinan J."/>
            <person name="Reynolds N."/>
            <person name="Sandor L."/>
            <person name="Smith M.E."/>
            <person name="Tsang A."/>
            <person name="Grigoriev I.V."/>
            <person name="Stajich J.E."/>
            <person name="Spatafora J.W."/>
        </authorList>
    </citation>
    <scope>NUCLEOTIDE SEQUENCE</scope>
    <source>
        <strain evidence="1">RSA 2281</strain>
    </source>
</reference>
<dbReference type="PANTHER" id="PTHR14187:SF5">
    <property type="entry name" value="HEAT SHOCK 70 KDA PROTEIN 12A"/>
    <property type="match status" value="1"/>
</dbReference>
<dbReference type="Gene3D" id="3.30.420.40">
    <property type="match status" value="1"/>
</dbReference>
<dbReference type="EMBL" id="JAIXMP010000026">
    <property type="protein sequence ID" value="KAI9253530.1"/>
    <property type="molecule type" value="Genomic_DNA"/>
</dbReference>
<dbReference type="SUPFAM" id="SSF53067">
    <property type="entry name" value="Actin-like ATPase domain"/>
    <property type="match status" value="2"/>
</dbReference>
<name>A0AAD5JTY7_9FUNG</name>
<comment type="caution">
    <text evidence="1">The sequence shown here is derived from an EMBL/GenBank/DDBJ whole genome shotgun (WGS) entry which is preliminary data.</text>
</comment>
<dbReference type="Proteomes" id="UP001209540">
    <property type="component" value="Unassembled WGS sequence"/>
</dbReference>
<dbReference type="PANTHER" id="PTHR14187">
    <property type="entry name" value="ALPHA KINASE/ELONGATION FACTOR 2 KINASE"/>
    <property type="match status" value="1"/>
</dbReference>
<gene>
    <name evidence="1" type="ORF">BDA99DRAFT_574678</name>
</gene>
<proteinExistence type="predicted"/>
<organism evidence="1 2">
    <name type="scientific">Phascolomyces articulosus</name>
    <dbReference type="NCBI Taxonomy" id="60185"/>
    <lineage>
        <taxon>Eukaryota</taxon>
        <taxon>Fungi</taxon>
        <taxon>Fungi incertae sedis</taxon>
        <taxon>Mucoromycota</taxon>
        <taxon>Mucoromycotina</taxon>
        <taxon>Mucoromycetes</taxon>
        <taxon>Mucorales</taxon>
        <taxon>Lichtheimiaceae</taxon>
        <taxon>Phascolomyces</taxon>
    </lineage>
</organism>
<sequence length="600" mass="67822">MDRSNPQQKQKSLSAYKVVIAYDFGTTYSGAAYAFNNLSPAEVFDIQNWPQKDGNFYPKVPTVSVYPRTDQQQSNPFNRLTLSEWGHRAKKAMLKPGATKQNVLLSQFKLQLDDSLNRPPLENGLMPVQAVADYLSKLHQYTLEELKRGFANNYHSGTFRYCLTVPAVWSDKAKSTMRQAAIQAGIITPSDPPDRLLLVSEPEAAAIYCEKTMADQVQLKDKDRIMICDAGGGTVDLIVFQVHFTKDSRSDDLSAGRKNNRELKEVAQGIGESCGSVYLDHNFQELLKKKLGKKVMRKVTPREMYGMMEYFIGAIKPDFNGVDDHFVELPRSVRTKDLPASVRNNDDDGCLDEGMLKLSGQELKDKVFDPVIDKVLSLIDRQFKQIAGGKLNFLFLVGGFGSSKYLYQRVRKEFHGTKAKQIACPSERAALAVVRGATYYGLNPRIVVSRVSRRAYGVVTKMAYEENIDPVSKRVVNAVGEVRCTDRFQTYIQKNEELPVDHCVSKQFRAFYGTRKVHDISLYATENDTIPRYCDDPGVHRIGVVEVPIPKIPNMKKNETVNITIRMYFGRTEILMEAEFKTGEKHVFHCDFDAINNYGS</sequence>
<keyword evidence="2" id="KW-1185">Reference proteome</keyword>
<dbReference type="InterPro" id="IPR043129">
    <property type="entry name" value="ATPase_NBD"/>
</dbReference>
<dbReference type="AlphaFoldDB" id="A0AAD5JTY7"/>
<evidence type="ECO:0000313" key="1">
    <source>
        <dbReference type="EMBL" id="KAI9253530.1"/>
    </source>
</evidence>